<organism evidence="1 2">
    <name type="scientific">Naganishia vaughanmartiniae</name>
    <dbReference type="NCBI Taxonomy" id="1424756"/>
    <lineage>
        <taxon>Eukaryota</taxon>
        <taxon>Fungi</taxon>
        <taxon>Dikarya</taxon>
        <taxon>Basidiomycota</taxon>
        <taxon>Agaricomycotina</taxon>
        <taxon>Tremellomycetes</taxon>
        <taxon>Filobasidiales</taxon>
        <taxon>Filobasidiaceae</taxon>
        <taxon>Naganishia</taxon>
    </lineage>
</organism>
<evidence type="ECO:0000313" key="1">
    <source>
        <dbReference type="EMBL" id="KAJ9125370.1"/>
    </source>
</evidence>
<comment type="caution">
    <text evidence="1">The sequence shown here is derived from an EMBL/GenBank/DDBJ whole genome shotgun (WGS) entry which is preliminary data.</text>
</comment>
<reference evidence="1" key="1">
    <citation type="submission" date="2023-04" db="EMBL/GenBank/DDBJ databases">
        <title>Draft Genome sequencing of Naganishia species isolated from polar environments using Oxford Nanopore Technology.</title>
        <authorList>
            <person name="Leo P."/>
            <person name="Venkateswaran K."/>
        </authorList>
    </citation>
    <scope>NUCLEOTIDE SEQUENCE</scope>
    <source>
        <strain evidence="1">MNA-CCFEE 5425</strain>
    </source>
</reference>
<name>A0ACC2XPU4_9TREE</name>
<dbReference type="EMBL" id="JASBWU010000001">
    <property type="protein sequence ID" value="KAJ9125370.1"/>
    <property type="molecule type" value="Genomic_DNA"/>
</dbReference>
<keyword evidence="2" id="KW-1185">Reference proteome</keyword>
<protein>
    <submittedName>
        <fullName evidence="1">Uncharacterized protein</fullName>
    </submittedName>
</protein>
<dbReference type="Proteomes" id="UP001243375">
    <property type="component" value="Unassembled WGS sequence"/>
</dbReference>
<accession>A0ACC2XPU4</accession>
<proteinExistence type="predicted"/>
<gene>
    <name evidence="1" type="ORF">QFC22_000330</name>
</gene>
<evidence type="ECO:0000313" key="2">
    <source>
        <dbReference type="Proteomes" id="UP001243375"/>
    </source>
</evidence>
<sequence length="69" mass="7437">MCNHGLGPMRFSYIAPNDSTDIAEGEGPVWFYTRDKITLGALLEQEIRSVLAAEVGEGEAGSWPGVAVR</sequence>